<reference evidence="4 5" key="1">
    <citation type="submission" date="2018-02" db="EMBL/GenBank/DDBJ databases">
        <title>Draft genome of wild Prunus yedoensis var. nudiflora.</title>
        <authorList>
            <person name="Baek S."/>
            <person name="Kim J.-H."/>
            <person name="Choi K."/>
            <person name="Kim G.-B."/>
            <person name="Cho A."/>
            <person name="Jang H."/>
            <person name="Shin C.-H."/>
            <person name="Yu H.-J."/>
            <person name="Mun J.-H."/>
        </authorList>
    </citation>
    <scope>NUCLEOTIDE SEQUENCE [LARGE SCALE GENOMIC DNA]</scope>
    <source>
        <strain evidence="5">cv. Jeju island</strain>
        <tissue evidence="4">Leaf</tissue>
    </source>
</reference>
<sequence length="131" mass="14803">MPTRVEVVSAIIWKCARDASRLNLGSMRPSPWCQTVNMRKIFVSGPLGDEDLLGNFVGLVAAQTKECEADHDDLQNLVTKLRKGLEEFKERYSNGSNGDDFCEDFMENVNLMKGDDIDSYTCSSWCRFPLL</sequence>
<dbReference type="InterPro" id="IPR023213">
    <property type="entry name" value="CAT-like_dom_sf"/>
</dbReference>
<keyword evidence="2 4" id="KW-0808">Transferase</keyword>
<dbReference type="PANTHER" id="PTHR31623">
    <property type="entry name" value="F21J9.9"/>
    <property type="match status" value="1"/>
</dbReference>
<organism evidence="4 5">
    <name type="scientific">Prunus yedoensis var. nudiflora</name>
    <dbReference type="NCBI Taxonomy" id="2094558"/>
    <lineage>
        <taxon>Eukaryota</taxon>
        <taxon>Viridiplantae</taxon>
        <taxon>Streptophyta</taxon>
        <taxon>Embryophyta</taxon>
        <taxon>Tracheophyta</taxon>
        <taxon>Spermatophyta</taxon>
        <taxon>Magnoliopsida</taxon>
        <taxon>eudicotyledons</taxon>
        <taxon>Gunneridae</taxon>
        <taxon>Pentapetalae</taxon>
        <taxon>rosids</taxon>
        <taxon>fabids</taxon>
        <taxon>Rosales</taxon>
        <taxon>Rosaceae</taxon>
        <taxon>Amygdaloideae</taxon>
        <taxon>Amygdaleae</taxon>
        <taxon>Prunus</taxon>
    </lineage>
</organism>
<gene>
    <name evidence="4" type="ORF">Pyn_03011</name>
</gene>
<dbReference type="Gene3D" id="3.30.559.10">
    <property type="entry name" value="Chloramphenicol acetyltransferase-like domain"/>
    <property type="match status" value="1"/>
</dbReference>
<evidence type="ECO:0000256" key="2">
    <source>
        <dbReference type="ARBA" id="ARBA00022679"/>
    </source>
</evidence>
<keyword evidence="5" id="KW-1185">Reference proteome</keyword>
<dbReference type="OrthoDB" id="1862401at2759"/>
<dbReference type="EMBL" id="PJQY01002723">
    <property type="protein sequence ID" value="PQM43095.1"/>
    <property type="molecule type" value="Genomic_DNA"/>
</dbReference>
<name>A0A314UZW7_PRUYE</name>
<comment type="similarity">
    <text evidence="1">Belongs to the plant acyltransferase family.</text>
</comment>
<dbReference type="GO" id="GO:0016746">
    <property type="term" value="F:acyltransferase activity"/>
    <property type="evidence" value="ECO:0007669"/>
    <property type="project" value="UniProtKB-KW"/>
</dbReference>
<evidence type="ECO:0000256" key="1">
    <source>
        <dbReference type="ARBA" id="ARBA00009861"/>
    </source>
</evidence>
<dbReference type="PANTHER" id="PTHR31623:SF122">
    <property type="entry name" value="HXXXD-TYPE ACYL-TRANSFERASE FAMILY PROTEIN"/>
    <property type="match status" value="1"/>
</dbReference>
<dbReference type="Pfam" id="PF02458">
    <property type="entry name" value="Transferase"/>
    <property type="match status" value="1"/>
</dbReference>
<evidence type="ECO:0000313" key="4">
    <source>
        <dbReference type="EMBL" id="PQM43095.1"/>
    </source>
</evidence>
<proteinExistence type="inferred from homology"/>
<dbReference type="STRING" id="2094558.A0A314UZW7"/>
<evidence type="ECO:0000313" key="5">
    <source>
        <dbReference type="Proteomes" id="UP000250321"/>
    </source>
</evidence>
<keyword evidence="3 4" id="KW-0012">Acyltransferase</keyword>
<comment type="caution">
    <text evidence="4">The sequence shown here is derived from an EMBL/GenBank/DDBJ whole genome shotgun (WGS) entry which is preliminary data.</text>
</comment>
<dbReference type="Proteomes" id="UP000250321">
    <property type="component" value="Unassembled WGS sequence"/>
</dbReference>
<accession>A0A314UZW7</accession>
<evidence type="ECO:0000256" key="3">
    <source>
        <dbReference type="ARBA" id="ARBA00023315"/>
    </source>
</evidence>
<dbReference type="AlphaFoldDB" id="A0A314UZW7"/>
<protein>
    <submittedName>
        <fullName evidence="4">BAHD acyltransferase</fullName>
    </submittedName>
</protein>